<feature type="non-terminal residue" evidence="1">
    <location>
        <position position="1"/>
    </location>
</feature>
<dbReference type="AlphaFoldDB" id="A0A5S4TDT6"/>
<dbReference type="EMBL" id="SJLL01000294">
    <property type="protein sequence ID" value="TYK94536.1"/>
    <property type="molecule type" value="Genomic_DNA"/>
</dbReference>
<organism evidence="1 2">
    <name type="scientific">Streptococcus pyogenes</name>
    <dbReference type="NCBI Taxonomy" id="1314"/>
    <lineage>
        <taxon>Bacteria</taxon>
        <taxon>Bacillati</taxon>
        <taxon>Bacillota</taxon>
        <taxon>Bacilli</taxon>
        <taxon>Lactobacillales</taxon>
        <taxon>Streptococcaceae</taxon>
        <taxon>Streptococcus</taxon>
    </lineage>
</organism>
<keyword evidence="1" id="KW-0067">ATP-binding</keyword>
<gene>
    <name evidence="1" type="ORF">E0F66_11410</name>
</gene>
<sequence>FDRFYRAEISHNNQTISGHGTGLSMAQHLVSLFRGKIFVTYKKQVITFTVWL</sequence>
<dbReference type="GO" id="GO:0005524">
    <property type="term" value="F:ATP binding"/>
    <property type="evidence" value="ECO:0007669"/>
    <property type="project" value="UniProtKB-KW"/>
</dbReference>
<proteinExistence type="predicted"/>
<protein>
    <submittedName>
        <fullName evidence="1">ATP-binding protein</fullName>
    </submittedName>
</protein>
<reference evidence="1 2" key="1">
    <citation type="submission" date="2019-02" db="EMBL/GenBank/DDBJ databases">
        <title>Novel genomic isolates of S. pyogenes and S. dysgalactiae subsp. equisimilis associated to necrotising fasciitis (NSTI).</title>
        <authorList>
            <person name="Barrantes I."/>
        </authorList>
    </citation>
    <scope>NUCLEOTIDE SEQUENCE [LARGE SCALE GENOMIC DNA]</scope>
    <source>
        <strain evidence="1 2">SPY2028</strain>
    </source>
</reference>
<dbReference type="OrthoDB" id="9813151at2"/>
<accession>A0A5S4TDT6</accession>
<evidence type="ECO:0000313" key="2">
    <source>
        <dbReference type="Proteomes" id="UP000324058"/>
    </source>
</evidence>
<dbReference type="InterPro" id="IPR036890">
    <property type="entry name" value="HATPase_C_sf"/>
</dbReference>
<dbReference type="Proteomes" id="UP000324058">
    <property type="component" value="Unassembled WGS sequence"/>
</dbReference>
<dbReference type="Gene3D" id="3.30.565.10">
    <property type="entry name" value="Histidine kinase-like ATPase, C-terminal domain"/>
    <property type="match status" value="1"/>
</dbReference>
<keyword evidence="1" id="KW-0547">Nucleotide-binding</keyword>
<evidence type="ECO:0000313" key="1">
    <source>
        <dbReference type="EMBL" id="TYK94536.1"/>
    </source>
</evidence>
<dbReference type="SUPFAM" id="SSF55874">
    <property type="entry name" value="ATPase domain of HSP90 chaperone/DNA topoisomerase II/histidine kinase"/>
    <property type="match status" value="1"/>
</dbReference>
<name>A0A5S4TDT6_STRPY</name>
<comment type="caution">
    <text evidence="1">The sequence shown here is derived from an EMBL/GenBank/DDBJ whole genome shotgun (WGS) entry which is preliminary data.</text>
</comment>